<dbReference type="OrthoDB" id="9760494at2"/>
<dbReference type="InterPro" id="IPR039426">
    <property type="entry name" value="TonB-dep_rcpt-like"/>
</dbReference>
<evidence type="ECO:0000256" key="3">
    <source>
        <dbReference type="ARBA" id="ARBA00022448"/>
    </source>
</evidence>
<feature type="chain" id="PRO_5020452344" evidence="14">
    <location>
        <begin position="23"/>
        <end position="656"/>
    </location>
</feature>
<evidence type="ECO:0000256" key="13">
    <source>
        <dbReference type="RuleBase" id="RU003357"/>
    </source>
</evidence>
<dbReference type="AlphaFoldDB" id="A0A4P8YF54"/>
<dbReference type="InterPro" id="IPR012910">
    <property type="entry name" value="Plug_dom"/>
</dbReference>
<dbReference type="Pfam" id="PF07715">
    <property type="entry name" value="Plug"/>
    <property type="match status" value="1"/>
</dbReference>
<organism evidence="17 18">
    <name type="scientific">Jejubacter calystegiae</name>
    <dbReference type="NCBI Taxonomy" id="2579935"/>
    <lineage>
        <taxon>Bacteria</taxon>
        <taxon>Pseudomonadati</taxon>
        <taxon>Pseudomonadota</taxon>
        <taxon>Gammaproteobacteria</taxon>
        <taxon>Enterobacterales</taxon>
        <taxon>Enterobacteriaceae</taxon>
        <taxon>Jejubacter</taxon>
    </lineage>
</organism>
<dbReference type="PROSITE" id="PS01156">
    <property type="entry name" value="TONB_DEPENDENT_REC_2"/>
    <property type="match status" value="1"/>
</dbReference>
<dbReference type="Proteomes" id="UP000302163">
    <property type="component" value="Chromosome"/>
</dbReference>
<keyword evidence="7 13" id="KW-0798">TonB box</keyword>
<keyword evidence="18" id="KW-1185">Reference proteome</keyword>
<keyword evidence="5 11" id="KW-0812">Transmembrane</keyword>
<dbReference type="PANTHER" id="PTHR30069:SF29">
    <property type="entry name" value="HEMOGLOBIN AND HEMOGLOBIN-HAPTOGLOBIN-BINDING PROTEIN 1-RELATED"/>
    <property type="match status" value="1"/>
</dbReference>
<evidence type="ECO:0000256" key="2">
    <source>
        <dbReference type="ARBA" id="ARBA00008143"/>
    </source>
</evidence>
<proteinExistence type="inferred from homology"/>
<evidence type="ECO:0000313" key="18">
    <source>
        <dbReference type="Proteomes" id="UP000302163"/>
    </source>
</evidence>
<evidence type="ECO:0000313" key="17">
    <source>
        <dbReference type="EMBL" id="QCT19201.1"/>
    </source>
</evidence>
<evidence type="ECO:0000256" key="10">
    <source>
        <dbReference type="ARBA" id="ARBA00023237"/>
    </source>
</evidence>
<dbReference type="InterPro" id="IPR010917">
    <property type="entry name" value="TonB_rcpt_CS"/>
</dbReference>
<dbReference type="RefSeq" id="WP_138095088.1">
    <property type="nucleotide sequence ID" value="NZ_CP040428.1"/>
</dbReference>
<dbReference type="Gene3D" id="2.40.170.20">
    <property type="entry name" value="TonB-dependent receptor, beta-barrel domain"/>
    <property type="match status" value="1"/>
</dbReference>
<evidence type="ECO:0000256" key="9">
    <source>
        <dbReference type="ARBA" id="ARBA00023170"/>
    </source>
</evidence>
<protein>
    <submittedName>
        <fullName evidence="17">TonB-dependent receptor</fullName>
    </submittedName>
</protein>
<keyword evidence="6 14" id="KW-0732">Signal</keyword>
<gene>
    <name evidence="17" type="ORF">FEM41_05790</name>
</gene>
<dbReference type="Pfam" id="PF00593">
    <property type="entry name" value="TonB_dep_Rec_b-barrel"/>
    <property type="match status" value="1"/>
</dbReference>
<keyword evidence="3 11" id="KW-0813">Transport</keyword>
<evidence type="ECO:0000256" key="6">
    <source>
        <dbReference type="ARBA" id="ARBA00022729"/>
    </source>
</evidence>
<evidence type="ECO:0000256" key="11">
    <source>
        <dbReference type="PROSITE-ProRule" id="PRU01360"/>
    </source>
</evidence>
<feature type="short sequence motif" description="TonB C-terminal box" evidence="12">
    <location>
        <begin position="639"/>
        <end position="656"/>
    </location>
</feature>
<accession>A0A4P8YF54</accession>
<feature type="domain" description="TonB-dependent receptor plug" evidence="16">
    <location>
        <begin position="37"/>
        <end position="138"/>
    </location>
</feature>
<dbReference type="InterPro" id="IPR037066">
    <property type="entry name" value="Plug_dom_sf"/>
</dbReference>
<evidence type="ECO:0000259" key="16">
    <source>
        <dbReference type="Pfam" id="PF07715"/>
    </source>
</evidence>
<feature type="domain" description="TonB-dependent receptor-like beta-barrel" evidence="15">
    <location>
        <begin position="233"/>
        <end position="630"/>
    </location>
</feature>
<keyword evidence="9 17" id="KW-0675">Receptor</keyword>
<dbReference type="Gene3D" id="2.170.130.10">
    <property type="entry name" value="TonB-dependent receptor, plug domain"/>
    <property type="match status" value="1"/>
</dbReference>
<evidence type="ECO:0000256" key="12">
    <source>
        <dbReference type="PROSITE-ProRule" id="PRU10144"/>
    </source>
</evidence>
<dbReference type="CDD" id="cd01347">
    <property type="entry name" value="ligand_gated_channel"/>
    <property type="match status" value="1"/>
</dbReference>
<keyword evidence="10 11" id="KW-0998">Cell outer membrane</keyword>
<evidence type="ECO:0000256" key="7">
    <source>
        <dbReference type="ARBA" id="ARBA00023077"/>
    </source>
</evidence>
<evidence type="ECO:0000256" key="5">
    <source>
        <dbReference type="ARBA" id="ARBA00022692"/>
    </source>
</evidence>
<comment type="similarity">
    <text evidence="2">Belongs to the TonB-dependent receptor family. Hemoglobin/haptoglobin binding protein subfamily.</text>
</comment>
<dbReference type="KEGG" id="izh:FEM41_05790"/>
<feature type="signal peptide" evidence="14">
    <location>
        <begin position="1"/>
        <end position="22"/>
    </location>
</feature>
<dbReference type="PANTHER" id="PTHR30069">
    <property type="entry name" value="TONB-DEPENDENT OUTER MEMBRANE RECEPTOR"/>
    <property type="match status" value="1"/>
</dbReference>
<dbReference type="SUPFAM" id="SSF56935">
    <property type="entry name" value="Porins"/>
    <property type="match status" value="1"/>
</dbReference>
<evidence type="ECO:0000256" key="4">
    <source>
        <dbReference type="ARBA" id="ARBA00022452"/>
    </source>
</evidence>
<evidence type="ECO:0000259" key="15">
    <source>
        <dbReference type="Pfam" id="PF00593"/>
    </source>
</evidence>
<dbReference type="PROSITE" id="PS52016">
    <property type="entry name" value="TONB_DEPENDENT_REC_3"/>
    <property type="match status" value="1"/>
</dbReference>
<evidence type="ECO:0000256" key="8">
    <source>
        <dbReference type="ARBA" id="ARBA00023136"/>
    </source>
</evidence>
<dbReference type="EMBL" id="CP040428">
    <property type="protein sequence ID" value="QCT19201.1"/>
    <property type="molecule type" value="Genomic_DNA"/>
</dbReference>
<keyword evidence="4 11" id="KW-1134">Transmembrane beta strand</keyword>
<comment type="subcellular location">
    <subcellularLocation>
        <location evidence="1 11">Cell outer membrane</location>
        <topology evidence="1 11">Multi-pass membrane protein</topology>
    </subcellularLocation>
</comment>
<dbReference type="InterPro" id="IPR036942">
    <property type="entry name" value="Beta-barrel_TonB_sf"/>
</dbReference>
<evidence type="ECO:0000256" key="1">
    <source>
        <dbReference type="ARBA" id="ARBA00004571"/>
    </source>
</evidence>
<sequence length="656" mass="73528">MKWRTNALCVAVTLTAASYTFAAEQEETMTVWSSPASTTTSILGRETIEKLDKKNIAEALAVIPGVTLQKHGARNELQIRVRGMDNRQVPVYLDGVPIYVPYDGNIDLGRIMTSDVSSVEVSKSYASLLQGPNQMGGAINITTSKPRKELEASVGYRQGWSRGSQNAYDTYASFSVSHDLGYILFSGSRFKQDYLGLPHDVNNDISGHNGQIANSATDDKRGTLKIGFTPRGSDEYSFTYTYQDGAKSDPPYTGKNSLQGARYWQWPEYDKKSFYYQGTTHMGDHFTLKSRYYHDTFNNTLLIYNSLSALKNKNGGYSRYADFSNGAGLQLSTDLRESDLLSFAVNWKDDIHRSTGTRNGSQDRYRDRTWSLASEYQWTATQALNVVGGISYDWRDSKQAMAHERNGSITHYPENSKHAVNKEVMAKYQLNDRHTLALALTDKTRFPTLKERYTTNKPAGHRVGLINPSLQPERARGIDVTLSGSPWRSWDYEISVYYNRISDAILTQSIDPGHDQNRNSGRIDFSGLDLGIKGDITDYLSVGISYGLIHASPKSKEIRHITGAPTQSVNGWLTITPIPKLRLTLSEEARTSSYSTTQYDFKAAGFAVTHLRADYDVGYGLSVNVSVNNLFDSRYAYSEGFIEEGRNFWLGMAYKF</sequence>
<keyword evidence="8 11" id="KW-0472">Membrane</keyword>
<evidence type="ECO:0000256" key="14">
    <source>
        <dbReference type="SAM" id="SignalP"/>
    </source>
</evidence>
<dbReference type="InterPro" id="IPR000531">
    <property type="entry name" value="Beta-barrel_TonB"/>
</dbReference>
<name>A0A4P8YF54_9ENTR</name>
<dbReference type="GO" id="GO:0009279">
    <property type="term" value="C:cell outer membrane"/>
    <property type="evidence" value="ECO:0007669"/>
    <property type="project" value="UniProtKB-SubCell"/>
</dbReference>
<dbReference type="GO" id="GO:0015344">
    <property type="term" value="F:siderophore uptake transmembrane transporter activity"/>
    <property type="evidence" value="ECO:0007669"/>
    <property type="project" value="TreeGrafter"/>
</dbReference>
<dbReference type="GO" id="GO:0044718">
    <property type="term" value="P:siderophore transmembrane transport"/>
    <property type="evidence" value="ECO:0007669"/>
    <property type="project" value="TreeGrafter"/>
</dbReference>
<reference evidence="17 18" key="1">
    <citation type="submission" date="2019-05" db="EMBL/GenBank/DDBJ databases">
        <title>Complete genome sequence of Izhakiella calystegiae KSNA2, an endophyte isolated from beach morning glory (Calystegia soldanella).</title>
        <authorList>
            <person name="Jiang L."/>
            <person name="Jeong J.C."/>
            <person name="Kim C.Y."/>
            <person name="Kim D.H."/>
            <person name="Kim S.W."/>
            <person name="Lee j."/>
        </authorList>
    </citation>
    <scope>NUCLEOTIDE SEQUENCE [LARGE SCALE GENOMIC DNA]</scope>
    <source>
        <strain evidence="17 18">KSNA2</strain>
    </source>
</reference>